<dbReference type="Pfam" id="PF00072">
    <property type="entry name" value="Response_reg"/>
    <property type="match status" value="1"/>
</dbReference>
<evidence type="ECO:0000256" key="2">
    <source>
        <dbReference type="ARBA" id="ARBA00023125"/>
    </source>
</evidence>
<dbReference type="InterPro" id="IPR039420">
    <property type="entry name" value="WalR-like"/>
</dbReference>
<comment type="caution">
    <text evidence="5">The sequence shown here is derived from an EMBL/GenBank/DDBJ whole genome shotgun (WGS) entry which is preliminary data.</text>
</comment>
<dbReference type="GO" id="GO:0000160">
    <property type="term" value="P:phosphorelay signal transduction system"/>
    <property type="evidence" value="ECO:0007669"/>
    <property type="project" value="InterPro"/>
</dbReference>
<evidence type="ECO:0000256" key="1">
    <source>
        <dbReference type="ARBA" id="ARBA00022553"/>
    </source>
</evidence>
<protein>
    <recommendedName>
        <fullName evidence="6">DNA-binding response regulator</fullName>
    </recommendedName>
</protein>
<dbReference type="SMART" id="SM00421">
    <property type="entry name" value="HTH_LUXR"/>
    <property type="match status" value="1"/>
</dbReference>
<dbReference type="AlphaFoldDB" id="X1TAM7"/>
<dbReference type="PROSITE" id="PS50043">
    <property type="entry name" value="HTH_LUXR_2"/>
    <property type="match status" value="1"/>
</dbReference>
<gene>
    <name evidence="5" type="ORF">S12H4_37809</name>
</gene>
<name>X1TAM7_9ZZZZ</name>
<keyword evidence="1" id="KW-0597">Phosphoprotein</keyword>
<dbReference type="Gene3D" id="3.40.50.2300">
    <property type="match status" value="1"/>
</dbReference>
<dbReference type="InterPro" id="IPR001789">
    <property type="entry name" value="Sig_transdc_resp-reg_receiver"/>
</dbReference>
<dbReference type="InterPro" id="IPR016032">
    <property type="entry name" value="Sig_transdc_resp-reg_C-effctor"/>
</dbReference>
<dbReference type="CDD" id="cd17535">
    <property type="entry name" value="REC_NarL-like"/>
    <property type="match status" value="1"/>
</dbReference>
<reference evidence="5" key="1">
    <citation type="journal article" date="2014" name="Front. Microbiol.">
        <title>High frequency of phylogenetically diverse reductive dehalogenase-homologous genes in deep subseafloor sedimentary metagenomes.</title>
        <authorList>
            <person name="Kawai M."/>
            <person name="Futagami T."/>
            <person name="Toyoda A."/>
            <person name="Takaki Y."/>
            <person name="Nishi S."/>
            <person name="Hori S."/>
            <person name="Arai W."/>
            <person name="Tsubouchi T."/>
            <person name="Morono Y."/>
            <person name="Uchiyama I."/>
            <person name="Ito T."/>
            <person name="Fujiyama A."/>
            <person name="Inagaki F."/>
            <person name="Takami H."/>
        </authorList>
    </citation>
    <scope>NUCLEOTIDE SEQUENCE</scope>
    <source>
        <strain evidence="5">Expedition CK06-06</strain>
    </source>
</reference>
<dbReference type="Pfam" id="PF00196">
    <property type="entry name" value="GerE"/>
    <property type="match status" value="1"/>
</dbReference>
<dbReference type="GO" id="GO:0003677">
    <property type="term" value="F:DNA binding"/>
    <property type="evidence" value="ECO:0007669"/>
    <property type="project" value="UniProtKB-KW"/>
</dbReference>
<organism evidence="5">
    <name type="scientific">marine sediment metagenome</name>
    <dbReference type="NCBI Taxonomy" id="412755"/>
    <lineage>
        <taxon>unclassified sequences</taxon>
        <taxon>metagenomes</taxon>
        <taxon>ecological metagenomes</taxon>
    </lineage>
</organism>
<keyword evidence="2" id="KW-0238">DNA-binding</keyword>
<evidence type="ECO:0008006" key="6">
    <source>
        <dbReference type="Google" id="ProtNLM"/>
    </source>
</evidence>
<dbReference type="SUPFAM" id="SSF52172">
    <property type="entry name" value="CheY-like"/>
    <property type="match status" value="1"/>
</dbReference>
<dbReference type="PRINTS" id="PR00038">
    <property type="entry name" value="HTHLUXR"/>
</dbReference>
<dbReference type="InterPro" id="IPR058245">
    <property type="entry name" value="NreC/VraR/RcsB-like_REC"/>
</dbReference>
<evidence type="ECO:0000259" key="4">
    <source>
        <dbReference type="PROSITE" id="PS50110"/>
    </source>
</evidence>
<dbReference type="GO" id="GO:0006355">
    <property type="term" value="P:regulation of DNA-templated transcription"/>
    <property type="evidence" value="ECO:0007669"/>
    <property type="project" value="InterPro"/>
</dbReference>
<dbReference type="EMBL" id="BARW01022700">
    <property type="protein sequence ID" value="GAI88441.1"/>
    <property type="molecule type" value="Genomic_DNA"/>
</dbReference>
<dbReference type="InterPro" id="IPR011006">
    <property type="entry name" value="CheY-like_superfamily"/>
</dbReference>
<dbReference type="CDD" id="cd06170">
    <property type="entry name" value="LuxR_C_like"/>
    <property type="match status" value="1"/>
</dbReference>
<feature type="domain" description="HTH luxR-type" evidence="3">
    <location>
        <begin position="147"/>
        <end position="208"/>
    </location>
</feature>
<dbReference type="InterPro" id="IPR000792">
    <property type="entry name" value="Tscrpt_reg_LuxR_C"/>
</dbReference>
<evidence type="ECO:0000313" key="5">
    <source>
        <dbReference type="EMBL" id="GAI88441.1"/>
    </source>
</evidence>
<dbReference type="PROSITE" id="PS00622">
    <property type="entry name" value="HTH_LUXR_1"/>
    <property type="match status" value="1"/>
</dbReference>
<accession>X1TAM7</accession>
<dbReference type="PROSITE" id="PS50110">
    <property type="entry name" value="RESPONSE_REGULATORY"/>
    <property type="match status" value="1"/>
</dbReference>
<dbReference type="SUPFAM" id="SSF46894">
    <property type="entry name" value="C-terminal effector domain of the bipartite response regulators"/>
    <property type="match status" value="1"/>
</dbReference>
<dbReference type="PANTHER" id="PTHR43214:SF43">
    <property type="entry name" value="TWO-COMPONENT RESPONSE REGULATOR"/>
    <property type="match status" value="1"/>
</dbReference>
<dbReference type="PANTHER" id="PTHR43214">
    <property type="entry name" value="TWO-COMPONENT RESPONSE REGULATOR"/>
    <property type="match status" value="1"/>
</dbReference>
<dbReference type="SMART" id="SM00448">
    <property type="entry name" value="REC"/>
    <property type="match status" value="1"/>
</dbReference>
<proteinExistence type="predicted"/>
<feature type="domain" description="Response regulatory" evidence="4">
    <location>
        <begin position="5"/>
        <end position="123"/>
    </location>
</feature>
<evidence type="ECO:0000259" key="3">
    <source>
        <dbReference type="PROSITE" id="PS50043"/>
    </source>
</evidence>
<sequence>MKPINIAIVDDHNLFRNGLRLLLNKSCSHLIHTIYEATNGVEFLSLLEKNKIDLALMDIAMPFMNGIEATEKALIKDKNIKIIALTMYDDDDYYFRMIKAGVKGFLLKESDINEVKKAIETVIKGNSYFSVDTLCNLIKKKENVKNSENNTFDLTERELEILYFICQGLSNNEIAEKLFISKRTVDKHRSNILFKTNCKNTKLRFACN</sequence>